<keyword evidence="2" id="KW-1185">Reference proteome</keyword>
<organism evidence="1 2">
    <name type="scientific">Punica granatum</name>
    <name type="common">Pomegranate</name>
    <dbReference type="NCBI Taxonomy" id="22663"/>
    <lineage>
        <taxon>Eukaryota</taxon>
        <taxon>Viridiplantae</taxon>
        <taxon>Streptophyta</taxon>
        <taxon>Embryophyta</taxon>
        <taxon>Tracheophyta</taxon>
        <taxon>Spermatophyta</taxon>
        <taxon>Magnoliopsida</taxon>
        <taxon>eudicotyledons</taxon>
        <taxon>Gunneridae</taxon>
        <taxon>Pentapetalae</taxon>
        <taxon>rosids</taxon>
        <taxon>malvids</taxon>
        <taxon>Myrtales</taxon>
        <taxon>Lythraceae</taxon>
        <taxon>Punica</taxon>
    </lineage>
</organism>
<evidence type="ECO:0000313" key="2">
    <source>
        <dbReference type="Proteomes" id="UP000233551"/>
    </source>
</evidence>
<proteinExistence type="predicted"/>
<reference evidence="1 2" key="1">
    <citation type="submission" date="2017-11" db="EMBL/GenBank/DDBJ databases">
        <title>De-novo sequencing of pomegranate (Punica granatum L.) genome.</title>
        <authorList>
            <person name="Akparov Z."/>
            <person name="Amiraslanov A."/>
            <person name="Hajiyeva S."/>
            <person name="Abbasov M."/>
            <person name="Kaur K."/>
            <person name="Hamwieh A."/>
            <person name="Solovyev V."/>
            <person name="Salamov A."/>
            <person name="Braich B."/>
            <person name="Kosarev P."/>
            <person name="Mahmoud A."/>
            <person name="Hajiyev E."/>
            <person name="Babayeva S."/>
            <person name="Izzatullayeva V."/>
            <person name="Mammadov A."/>
            <person name="Mammadov A."/>
            <person name="Sharifova S."/>
            <person name="Ojaghi J."/>
            <person name="Eynullazada K."/>
            <person name="Bayramov B."/>
            <person name="Abdulazimova A."/>
            <person name="Shahmuradov I."/>
        </authorList>
    </citation>
    <scope>NUCLEOTIDE SEQUENCE [LARGE SCALE GENOMIC DNA]</scope>
    <source>
        <strain evidence="2">cv. AG2017</strain>
        <tissue evidence="1">Leaf</tissue>
    </source>
</reference>
<comment type="caution">
    <text evidence="1">The sequence shown here is derived from an EMBL/GenBank/DDBJ whole genome shotgun (WGS) entry which is preliminary data.</text>
</comment>
<accession>A0A2I0K422</accession>
<name>A0A2I0K422_PUNGR</name>
<dbReference type="EMBL" id="PGOL01000893">
    <property type="protein sequence ID" value="PKI63301.1"/>
    <property type="molecule type" value="Genomic_DNA"/>
</dbReference>
<sequence>MAGSEEEDEGEGVGSRGRQVRLLRRVSGRSSPTVVLTLRFRQDKSSLEFLPVISSFLWSESLRFVLCKDSGNPRTELCHQHGIRRSLIGRKHELEDESF</sequence>
<gene>
    <name evidence="1" type="ORF">CRG98_016292</name>
</gene>
<protein>
    <submittedName>
        <fullName evidence="1">Uncharacterized protein</fullName>
    </submittedName>
</protein>
<evidence type="ECO:0000313" key="1">
    <source>
        <dbReference type="EMBL" id="PKI63301.1"/>
    </source>
</evidence>
<dbReference type="Proteomes" id="UP000233551">
    <property type="component" value="Unassembled WGS sequence"/>
</dbReference>
<dbReference type="AlphaFoldDB" id="A0A2I0K422"/>